<name>A0ABR2X931_9PEZI</name>
<evidence type="ECO:0000256" key="10">
    <source>
        <dbReference type="ARBA" id="ARBA00023128"/>
    </source>
</evidence>
<dbReference type="PANTHER" id="PTHR12131">
    <property type="entry name" value="ATP-DEPENDENT RNA AND DNA HELICASE"/>
    <property type="match status" value="1"/>
</dbReference>
<evidence type="ECO:0000256" key="3">
    <source>
        <dbReference type="ARBA" id="ARBA00004173"/>
    </source>
</evidence>
<evidence type="ECO:0000256" key="7">
    <source>
        <dbReference type="ARBA" id="ARBA00022806"/>
    </source>
</evidence>
<dbReference type="Pfam" id="PF18147">
    <property type="entry name" value="Suv3_C_1"/>
    <property type="match status" value="1"/>
</dbReference>
<comment type="cofactor">
    <cofactor evidence="1">
        <name>Mn(2+)</name>
        <dbReference type="ChEBI" id="CHEBI:29035"/>
    </cofactor>
</comment>
<dbReference type="SUPFAM" id="SSF52540">
    <property type="entry name" value="P-loop containing nucleoside triphosphate hydrolases"/>
    <property type="match status" value="1"/>
</dbReference>
<dbReference type="InterPro" id="IPR022192">
    <property type="entry name" value="SUV3_C"/>
</dbReference>
<dbReference type="Pfam" id="PF12513">
    <property type="entry name" value="SUV3_C"/>
    <property type="match status" value="1"/>
</dbReference>
<feature type="compositionally biased region" description="Polar residues" evidence="12">
    <location>
        <begin position="782"/>
        <end position="791"/>
    </location>
</feature>
<dbReference type="InterPro" id="IPR001650">
    <property type="entry name" value="Helicase_C-like"/>
</dbReference>
<feature type="region of interest" description="Disordered" evidence="12">
    <location>
        <begin position="56"/>
        <end position="79"/>
    </location>
</feature>
<evidence type="ECO:0000256" key="12">
    <source>
        <dbReference type="SAM" id="MobiDB-lite"/>
    </source>
</evidence>
<evidence type="ECO:0000256" key="8">
    <source>
        <dbReference type="ARBA" id="ARBA00022840"/>
    </source>
</evidence>
<evidence type="ECO:0000256" key="5">
    <source>
        <dbReference type="ARBA" id="ARBA00022741"/>
    </source>
</evidence>
<reference evidence="14 15" key="1">
    <citation type="submission" date="2024-02" db="EMBL/GenBank/DDBJ databases">
        <title>First draft genome assembly of two strains of Seiridium cardinale.</title>
        <authorList>
            <person name="Emiliani G."/>
            <person name="Scali E."/>
        </authorList>
    </citation>
    <scope>NUCLEOTIDE SEQUENCE [LARGE SCALE GENOMIC DNA]</scope>
    <source>
        <strain evidence="14 15">BM-138-000479</strain>
    </source>
</reference>
<dbReference type="EC" id="3.6.4.13" evidence="4"/>
<evidence type="ECO:0000256" key="4">
    <source>
        <dbReference type="ARBA" id="ARBA00012552"/>
    </source>
</evidence>
<dbReference type="InterPro" id="IPR055206">
    <property type="entry name" value="DEXQc_SUV3"/>
</dbReference>
<gene>
    <name evidence="14" type="ORF">SCAR479_13109</name>
</gene>
<comment type="caution">
    <text evidence="14">The sequence shown here is derived from an EMBL/GenBank/DDBJ whole genome shotgun (WGS) entry which is preliminary data.</text>
</comment>
<keyword evidence="5" id="KW-0547">Nucleotide-binding</keyword>
<comment type="subcellular location">
    <subcellularLocation>
        <location evidence="3">Mitochondrion</location>
    </subcellularLocation>
</comment>
<dbReference type="Gene3D" id="1.20.58.1080">
    <property type="match status" value="1"/>
</dbReference>
<keyword evidence="8" id="KW-0067">ATP-binding</keyword>
<dbReference type="SMART" id="SM00490">
    <property type="entry name" value="HELICc"/>
    <property type="match status" value="1"/>
</dbReference>
<comment type="cofactor">
    <cofactor evidence="2">
        <name>Mg(2+)</name>
        <dbReference type="ChEBI" id="CHEBI:18420"/>
    </cofactor>
</comment>
<dbReference type="InterPro" id="IPR044774">
    <property type="entry name" value="Suv3_DEXQc"/>
</dbReference>
<organism evidence="14 15">
    <name type="scientific">Seiridium cardinale</name>
    <dbReference type="NCBI Taxonomy" id="138064"/>
    <lineage>
        <taxon>Eukaryota</taxon>
        <taxon>Fungi</taxon>
        <taxon>Dikarya</taxon>
        <taxon>Ascomycota</taxon>
        <taxon>Pezizomycotina</taxon>
        <taxon>Sordariomycetes</taxon>
        <taxon>Xylariomycetidae</taxon>
        <taxon>Amphisphaeriales</taxon>
        <taxon>Sporocadaceae</taxon>
        <taxon>Seiridium</taxon>
    </lineage>
</organism>
<dbReference type="PROSITE" id="PS51194">
    <property type="entry name" value="HELICASE_CTER"/>
    <property type="match status" value="1"/>
</dbReference>
<keyword evidence="9" id="KW-0809">Transit peptide</keyword>
<dbReference type="InterPro" id="IPR050699">
    <property type="entry name" value="RNA-DNA_Helicase"/>
</dbReference>
<evidence type="ECO:0000256" key="2">
    <source>
        <dbReference type="ARBA" id="ARBA00001946"/>
    </source>
</evidence>
<keyword evidence="6 14" id="KW-0378">Hydrolase</keyword>
<feature type="region of interest" description="Disordered" evidence="12">
    <location>
        <begin position="748"/>
        <end position="791"/>
    </location>
</feature>
<evidence type="ECO:0000313" key="14">
    <source>
        <dbReference type="EMBL" id="KAK9770225.1"/>
    </source>
</evidence>
<feature type="domain" description="Helicase C-terminal" evidence="13">
    <location>
        <begin position="367"/>
        <end position="542"/>
    </location>
</feature>
<evidence type="ECO:0000313" key="15">
    <source>
        <dbReference type="Proteomes" id="UP001465668"/>
    </source>
</evidence>
<evidence type="ECO:0000256" key="6">
    <source>
        <dbReference type="ARBA" id="ARBA00022801"/>
    </source>
</evidence>
<feature type="compositionally biased region" description="Basic and acidic residues" evidence="12">
    <location>
        <begin position="57"/>
        <end position="74"/>
    </location>
</feature>
<dbReference type="CDD" id="cd18805">
    <property type="entry name" value="SF2_C_suv3"/>
    <property type="match status" value="1"/>
</dbReference>
<dbReference type="Pfam" id="PF22527">
    <property type="entry name" value="DEXQc_Suv3"/>
    <property type="match status" value="1"/>
</dbReference>
<keyword evidence="10" id="KW-0496">Mitochondrion</keyword>
<protein>
    <recommendedName>
        <fullName evidence="4">RNA helicase</fullName>
        <ecNumber evidence="4">3.6.4.13</ecNumber>
    </recommendedName>
</protein>
<dbReference type="InterPro" id="IPR041082">
    <property type="entry name" value="Suv3_C_1"/>
</dbReference>
<evidence type="ECO:0000256" key="1">
    <source>
        <dbReference type="ARBA" id="ARBA00001936"/>
    </source>
</evidence>
<comment type="catalytic activity">
    <reaction evidence="11">
        <text>ATP + H2O = ADP + phosphate + H(+)</text>
        <dbReference type="Rhea" id="RHEA:13065"/>
        <dbReference type="ChEBI" id="CHEBI:15377"/>
        <dbReference type="ChEBI" id="CHEBI:15378"/>
        <dbReference type="ChEBI" id="CHEBI:30616"/>
        <dbReference type="ChEBI" id="CHEBI:43474"/>
        <dbReference type="ChEBI" id="CHEBI:456216"/>
        <dbReference type="EC" id="3.6.4.13"/>
    </reaction>
</comment>
<dbReference type="CDD" id="cd17913">
    <property type="entry name" value="DEXQc_Suv3"/>
    <property type="match status" value="1"/>
</dbReference>
<dbReference type="InterPro" id="IPR027417">
    <property type="entry name" value="P-loop_NTPase"/>
</dbReference>
<dbReference type="Proteomes" id="UP001465668">
    <property type="component" value="Unassembled WGS sequence"/>
</dbReference>
<dbReference type="PANTHER" id="PTHR12131:SF1">
    <property type="entry name" value="ATP-DEPENDENT RNA HELICASE SUPV3L1, MITOCHONDRIAL-RELATED"/>
    <property type="match status" value="1"/>
</dbReference>
<keyword evidence="7" id="KW-0347">Helicase</keyword>
<evidence type="ECO:0000256" key="9">
    <source>
        <dbReference type="ARBA" id="ARBA00022946"/>
    </source>
</evidence>
<sequence>MFSLSRTARANSSFVCRACRRNSFCTTAPVLRNLPPLPPPGFRRPPVNRQANLIKQQYEKDERPAKSSENRDNAGDGSNKARRTYEIFRTLALTRVEHFLSTTGCWSESKTAYNAFGIETILDFDREAKLFKSAVDKSCDLASTKNAISRADNPLFWGLRNAFVMGDIRALSNEIRYAFYNFVMRARFSKSITATHKKIADFRYPYEWFPATRALQRTVHLHVGPTNSGKTYNALKALENAKSGVYAGPLRLLAHEVYSRFVAKGKPCALVTGEEQRIPDVDNYFRSCTVEMTPLNYQMDVAVIDEIQMMGDGERGWAWTQAVLGVQAKEVHLCGEERAVELIQALCRLMGDKVEIHRYERLSPLAPMKTSLGGLKNLKKGDAVVAFSRVGIHALKQAIEKTTRKRCAIVYGGLPPETRAQQAALFNDPNNKYDFLVASDAIGMGLNLEIKRIVFEATHKRNRNGYAQLSVSAIKQIGGRAGRYRTAHQALNADVEVREEDGKGPPPVPKDQVGLVTAMEDEDLETIQQAFSQSELQIKTAGIHVPPSVLERFSTYFPPDTPFSYIILRLYDMARISPRFHMCSLGEMVEIADLIQEFPMSVYDRCVFLNAPVFLKEIDGPKIVKAFAKCVANMEGGYLLDIDGIELELLDTNMDEYSLGPNEYLRRLETLHKTITLYLWLSYRYSGVFRSQNLAFHVKDLVETKINLHLSNLAVSEKTLKSRNAKIRKRARDAEIEKRSILGEQETVSVRPRHLGPAEWNEEGHEEPLYQDPVEVEDIAGSQETEPSKTV</sequence>
<keyword evidence="15" id="KW-1185">Reference proteome</keyword>
<dbReference type="Gene3D" id="1.20.272.40">
    <property type="match status" value="1"/>
</dbReference>
<accession>A0ABR2X931</accession>
<dbReference type="GO" id="GO:0016787">
    <property type="term" value="F:hydrolase activity"/>
    <property type="evidence" value="ECO:0007669"/>
    <property type="project" value="UniProtKB-KW"/>
</dbReference>
<proteinExistence type="predicted"/>
<dbReference type="Gene3D" id="3.40.50.300">
    <property type="entry name" value="P-loop containing nucleotide triphosphate hydrolases"/>
    <property type="match status" value="2"/>
</dbReference>
<evidence type="ECO:0000259" key="13">
    <source>
        <dbReference type="PROSITE" id="PS51194"/>
    </source>
</evidence>
<dbReference type="Pfam" id="PF00271">
    <property type="entry name" value="Helicase_C"/>
    <property type="match status" value="1"/>
</dbReference>
<evidence type="ECO:0000256" key="11">
    <source>
        <dbReference type="ARBA" id="ARBA00047984"/>
    </source>
</evidence>
<dbReference type="EMBL" id="JARVKM010000098">
    <property type="protein sequence ID" value="KAK9770225.1"/>
    <property type="molecule type" value="Genomic_DNA"/>
</dbReference>